<proteinExistence type="inferred from homology"/>
<dbReference type="Pfam" id="PF13466">
    <property type="entry name" value="STAS_2"/>
    <property type="match status" value="1"/>
</dbReference>
<dbReference type="PANTHER" id="PTHR33495">
    <property type="entry name" value="ANTI-SIGMA FACTOR ANTAGONIST TM_1081-RELATED-RELATED"/>
    <property type="match status" value="1"/>
</dbReference>
<dbReference type="PROSITE" id="PS50801">
    <property type="entry name" value="STAS"/>
    <property type="match status" value="1"/>
</dbReference>
<dbReference type="InterPro" id="IPR002645">
    <property type="entry name" value="STAS_dom"/>
</dbReference>
<sequence length="105" mass="11111">MNRPPVDLNIEQRGTDAARSIHLSGRLDAHQVPAFLGAAQPLAPHTTLDLAGVTFMDSSGLAALVKLVRSAREQAASVEIVNVQDAVRLAMEITGLYAALPIRTA</sequence>
<evidence type="ECO:0000256" key="1">
    <source>
        <dbReference type="ARBA" id="ARBA00009013"/>
    </source>
</evidence>
<evidence type="ECO:0000259" key="3">
    <source>
        <dbReference type="PROSITE" id="PS50801"/>
    </source>
</evidence>
<dbReference type="OrthoDB" id="3577449at2"/>
<dbReference type="Proteomes" id="UP000197208">
    <property type="component" value="Unassembled WGS sequence"/>
</dbReference>
<gene>
    <name evidence="4" type="ORF">CBQ26_20420</name>
</gene>
<dbReference type="InterPro" id="IPR058548">
    <property type="entry name" value="MlaB-like_STAS"/>
</dbReference>
<organism evidence="4 5">
    <name type="scientific">Deinococcus indicus</name>
    <dbReference type="NCBI Taxonomy" id="223556"/>
    <lineage>
        <taxon>Bacteria</taxon>
        <taxon>Thermotogati</taxon>
        <taxon>Deinococcota</taxon>
        <taxon>Deinococci</taxon>
        <taxon>Deinococcales</taxon>
        <taxon>Deinococcaceae</taxon>
        <taxon>Deinococcus</taxon>
    </lineage>
</organism>
<dbReference type="GO" id="GO:0043856">
    <property type="term" value="F:anti-sigma factor antagonist activity"/>
    <property type="evidence" value="ECO:0007669"/>
    <property type="project" value="InterPro"/>
</dbReference>
<feature type="domain" description="STAS" evidence="3">
    <location>
        <begin position="48"/>
        <end position="105"/>
    </location>
</feature>
<dbReference type="SUPFAM" id="SSF52091">
    <property type="entry name" value="SpoIIaa-like"/>
    <property type="match status" value="1"/>
</dbReference>
<dbReference type="EMBL" id="NHMK01000037">
    <property type="protein sequence ID" value="OWL93312.1"/>
    <property type="molecule type" value="Genomic_DNA"/>
</dbReference>
<dbReference type="CDD" id="cd07043">
    <property type="entry name" value="STAS_anti-anti-sigma_factors"/>
    <property type="match status" value="1"/>
</dbReference>
<comment type="similarity">
    <text evidence="1 2">Belongs to the anti-sigma-factor antagonist family.</text>
</comment>
<evidence type="ECO:0000313" key="5">
    <source>
        <dbReference type="Proteomes" id="UP000197208"/>
    </source>
</evidence>
<dbReference type="RefSeq" id="WP_088250450.1">
    <property type="nucleotide sequence ID" value="NZ_BNAM01000008.1"/>
</dbReference>
<comment type="caution">
    <text evidence="4">The sequence shown here is derived from an EMBL/GenBank/DDBJ whole genome shotgun (WGS) entry which is preliminary data.</text>
</comment>
<evidence type="ECO:0000256" key="2">
    <source>
        <dbReference type="RuleBase" id="RU003749"/>
    </source>
</evidence>
<dbReference type="InterPro" id="IPR036513">
    <property type="entry name" value="STAS_dom_sf"/>
</dbReference>
<reference evidence="4 5" key="1">
    <citation type="submission" date="2017-05" db="EMBL/GenBank/DDBJ databases">
        <title>De novo genome assembly of Deniococcus indicus strain DR1.</title>
        <authorList>
            <person name="Chauhan D."/>
            <person name="Yennamalli R.M."/>
            <person name="Priyadarshini R."/>
        </authorList>
    </citation>
    <scope>NUCLEOTIDE SEQUENCE [LARGE SCALE GENOMIC DNA]</scope>
    <source>
        <strain evidence="4 5">DR1</strain>
    </source>
</reference>
<dbReference type="NCBIfam" id="TIGR00377">
    <property type="entry name" value="ant_ant_sig"/>
    <property type="match status" value="1"/>
</dbReference>
<dbReference type="InterPro" id="IPR003658">
    <property type="entry name" value="Anti-sigma_ant"/>
</dbReference>
<dbReference type="Gene3D" id="3.30.750.24">
    <property type="entry name" value="STAS domain"/>
    <property type="match status" value="1"/>
</dbReference>
<dbReference type="PANTHER" id="PTHR33495:SF2">
    <property type="entry name" value="ANTI-SIGMA FACTOR ANTAGONIST TM_1081-RELATED"/>
    <property type="match status" value="1"/>
</dbReference>
<name>A0A2D0A6W5_9DEIO</name>
<protein>
    <recommendedName>
        <fullName evidence="2">Anti-sigma factor antagonist</fullName>
    </recommendedName>
</protein>
<accession>A0A2D0A6W5</accession>
<evidence type="ECO:0000313" key="4">
    <source>
        <dbReference type="EMBL" id="OWL93312.1"/>
    </source>
</evidence>
<keyword evidence="5" id="KW-1185">Reference proteome</keyword>
<dbReference type="AlphaFoldDB" id="A0A2D0A6W5"/>